<evidence type="ECO:0000256" key="2">
    <source>
        <dbReference type="SAM" id="Phobius"/>
    </source>
</evidence>
<gene>
    <name evidence="4" type="ORF">RB653_002617</name>
</gene>
<dbReference type="Pfam" id="PF04562">
    <property type="entry name" value="Dicty_spore_N"/>
    <property type="match status" value="1"/>
</dbReference>
<evidence type="ECO:0000256" key="1">
    <source>
        <dbReference type="ARBA" id="ARBA00022737"/>
    </source>
</evidence>
<reference evidence="4 5" key="1">
    <citation type="submission" date="2023-11" db="EMBL/GenBank/DDBJ databases">
        <title>Dfirmibasis_genome.</title>
        <authorList>
            <person name="Edelbroek B."/>
            <person name="Kjellin J."/>
            <person name="Jerlstrom-Hultqvist J."/>
            <person name="Soderbom F."/>
        </authorList>
    </citation>
    <scope>NUCLEOTIDE SEQUENCE [LARGE SCALE GENOMIC DNA]</scope>
    <source>
        <strain evidence="4 5">TNS-C-14</strain>
    </source>
</reference>
<dbReference type="InterPro" id="IPR007643">
    <property type="entry name" value="Dict_spore_N"/>
</dbReference>
<sequence length="393" mass="43612">MKIIFLIYIIIIILIMIMIDNKSNFINCITGCESLPPEFCLAAYPMCMSLILTSCCPGQSALCLEIDTVINYIANKKEQIQNCLRDRNNGILYELWGDMNEIPGFETIPIPNATCKDLNCESKGFDCIYESVADCKDSESLCCQPKPICTNFLKSINSKIIYGRIGCDLPCIDGYVCRIVNDVKTCLPSSCDIIQCEVGNECLALRGLGIVSCFKIIENITTTAIINKGDGEFEMLVGTDQNVLCSQSNITCPNGFECSNFNPYHSALCVPPKSFNFFDEIFECDRCPQGWICRKFGWSGVCIEFEKTTQSGEDTPNCFGGTCLSNQICNTTSAQCEFEPCDPNTCQDGMVCFQYHPSAPRICSAWEITPSIEFPGALPPFFESFLELEGKPS</sequence>
<feature type="domain" description="DSCP-N" evidence="3">
    <location>
        <begin position="32"/>
        <end position="150"/>
    </location>
</feature>
<keyword evidence="1" id="KW-0677">Repeat</keyword>
<keyword evidence="2" id="KW-0812">Transmembrane</keyword>
<dbReference type="Proteomes" id="UP001344447">
    <property type="component" value="Unassembled WGS sequence"/>
</dbReference>
<name>A0AAN7TY51_9MYCE</name>
<feature type="transmembrane region" description="Helical" evidence="2">
    <location>
        <begin position="5"/>
        <end position="21"/>
    </location>
</feature>
<dbReference type="AlphaFoldDB" id="A0AAN7TY51"/>
<evidence type="ECO:0000313" key="5">
    <source>
        <dbReference type="Proteomes" id="UP001344447"/>
    </source>
</evidence>
<organism evidence="4 5">
    <name type="scientific">Dictyostelium firmibasis</name>
    <dbReference type="NCBI Taxonomy" id="79012"/>
    <lineage>
        <taxon>Eukaryota</taxon>
        <taxon>Amoebozoa</taxon>
        <taxon>Evosea</taxon>
        <taxon>Eumycetozoa</taxon>
        <taxon>Dictyostelia</taxon>
        <taxon>Dictyosteliales</taxon>
        <taxon>Dictyosteliaceae</taxon>
        <taxon>Dictyostelium</taxon>
    </lineage>
</organism>
<evidence type="ECO:0000313" key="4">
    <source>
        <dbReference type="EMBL" id="KAK5577673.1"/>
    </source>
</evidence>
<keyword evidence="2" id="KW-0472">Membrane</keyword>
<keyword evidence="5" id="KW-1185">Reference proteome</keyword>
<proteinExistence type="predicted"/>
<protein>
    <recommendedName>
        <fullName evidence="3">DSCP-N domain-containing protein</fullName>
    </recommendedName>
</protein>
<keyword evidence="2" id="KW-1133">Transmembrane helix</keyword>
<accession>A0AAN7TY51</accession>
<evidence type="ECO:0000259" key="3">
    <source>
        <dbReference type="Pfam" id="PF04562"/>
    </source>
</evidence>
<dbReference type="EMBL" id="JAVFKY010000004">
    <property type="protein sequence ID" value="KAK5577673.1"/>
    <property type="molecule type" value="Genomic_DNA"/>
</dbReference>
<comment type="caution">
    <text evidence="4">The sequence shown here is derived from an EMBL/GenBank/DDBJ whole genome shotgun (WGS) entry which is preliminary data.</text>
</comment>